<gene>
    <name evidence="2" type="ORF">GV827_05075</name>
</gene>
<sequence>MRKEPNGSYLSRLLWSVVCLFVAVVLVHSVKICPNGEDCETVLDAFKGLPLNAMGDTLAGIFSPLAFIAAIAALLLQSKELAESRKEAAKSALALQGQASILEKRERGEEFEELLIAISNASDLAEVGWRFEDQGDVPTAFGRNMEVNLHFRGDEYASNDELIVALSRHIHEVVSNLEDFFERFHLPENPRVWSGYKPSKILGYCDRIQAILEGLSPAKRQRFRNLELEQLTASLNSLCNNEEWWRG</sequence>
<proteinExistence type="predicted"/>
<dbReference type="AlphaFoldDB" id="A0A6P0C6N0"/>
<keyword evidence="1" id="KW-0812">Transmembrane</keyword>
<dbReference type="RefSeq" id="WP_164352601.1">
    <property type="nucleotide sequence ID" value="NZ_JAABNT010000002.1"/>
</dbReference>
<comment type="caution">
    <text evidence="2">The sequence shown here is derived from an EMBL/GenBank/DDBJ whole genome shotgun (WGS) entry which is preliminary data.</text>
</comment>
<keyword evidence="1" id="KW-0472">Membrane</keyword>
<evidence type="ECO:0000256" key="1">
    <source>
        <dbReference type="SAM" id="Phobius"/>
    </source>
</evidence>
<protein>
    <submittedName>
        <fullName evidence="2">Uncharacterized protein</fullName>
    </submittedName>
</protein>
<evidence type="ECO:0000313" key="3">
    <source>
        <dbReference type="Proteomes" id="UP000468591"/>
    </source>
</evidence>
<reference evidence="2 3" key="1">
    <citation type="submission" date="2020-01" db="EMBL/GenBank/DDBJ databases">
        <title>Sulfitobacter sediminilitoris sp. nov., isolated from a tidal flat.</title>
        <authorList>
            <person name="Park S."/>
            <person name="Yoon J.-H."/>
        </authorList>
    </citation>
    <scope>NUCLEOTIDE SEQUENCE [LARGE SCALE GENOMIC DNA]</scope>
    <source>
        <strain evidence="2 3">JBTF-M27</strain>
    </source>
</reference>
<name>A0A6P0C6N0_9RHOB</name>
<keyword evidence="1" id="KW-1133">Transmembrane helix</keyword>
<dbReference type="Proteomes" id="UP000468591">
    <property type="component" value="Unassembled WGS sequence"/>
</dbReference>
<dbReference type="EMBL" id="JAABNT010000002">
    <property type="protein sequence ID" value="NEK21772.1"/>
    <property type="molecule type" value="Genomic_DNA"/>
</dbReference>
<organism evidence="2 3">
    <name type="scientific">Sulfitobacter sediminilitoris</name>
    <dbReference type="NCBI Taxonomy" id="2698830"/>
    <lineage>
        <taxon>Bacteria</taxon>
        <taxon>Pseudomonadati</taxon>
        <taxon>Pseudomonadota</taxon>
        <taxon>Alphaproteobacteria</taxon>
        <taxon>Rhodobacterales</taxon>
        <taxon>Roseobacteraceae</taxon>
        <taxon>Sulfitobacter</taxon>
    </lineage>
</organism>
<feature type="transmembrane region" description="Helical" evidence="1">
    <location>
        <begin position="53"/>
        <end position="76"/>
    </location>
</feature>
<accession>A0A6P0C6N0</accession>
<evidence type="ECO:0000313" key="2">
    <source>
        <dbReference type="EMBL" id="NEK21772.1"/>
    </source>
</evidence>
<keyword evidence="3" id="KW-1185">Reference proteome</keyword>